<name>A0ABQ0YMX8_9NOCA</name>
<evidence type="ECO:0000256" key="1">
    <source>
        <dbReference type="SAM" id="Phobius"/>
    </source>
</evidence>
<evidence type="ECO:0000313" key="3">
    <source>
        <dbReference type="Proteomes" id="UP000325466"/>
    </source>
</evidence>
<keyword evidence="1" id="KW-0472">Membrane</keyword>
<feature type="transmembrane region" description="Helical" evidence="1">
    <location>
        <begin position="32"/>
        <end position="49"/>
    </location>
</feature>
<evidence type="ECO:0000313" key="2">
    <source>
        <dbReference type="EMBL" id="GES37911.1"/>
    </source>
</evidence>
<proteinExistence type="predicted"/>
<keyword evidence="1" id="KW-0812">Transmembrane</keyword>
<comment type="caution">
    <text evidence="2">The sequence shown here is derived from an EMBL/GenBank/DDBJ whole genome shotgun (WGS) entry which is preliminary data.</text>
</comment>
<dbReference type="Proteomes" id="UP000325466">
    <property type="component" value="Unassembled WGS sequence"/>
</dbReference>
<reference evidence="2 3" key="1">
    <citation type="journal article" date="2018" name="Biodegradation">
        <title>1,4-Dioxane degradation characteristics of Rhodococcus aetherivorans JCM 14343.</title>
        <authorList>
            <person name="Inoue D."/>
            <person name="Tsunoda T."/>
            <person name="Yamamoto N."/>
            <person name="Ike M."/>
            <person name="Sei K."/>
        </authorList>
    </citation>
    <scope>NUCLEOTIDE SEQUENCE [LARGE SCALE GENOMIC DNA]</scope>
    <source>
        <strain evidence="2 3">JCM 14343</strain>
    </source>
</reference>
<organism evidence="2 3">
    <name type="scientific">Rhodococcus aetherivorans</name>
    <dbReference type="NCBI Taxonomy" id="191292"/>
    <lineage>
        <taxon>Bacteria</taxon>
        <taxon>Bacillati</taxon>
        <taxon>Actinomycetota</taxon>
        <taxon>Actinomycetes</taxon>
        <taxon>Mycobacteriales</taxon>
        <taxon>Nocardiaceae</taxon>
        <taxon>Rhodococcus</taxon>
    </lineage>
</organism>
<gene>
    <name evidence="2" type="ORF">RAJCM14343_3170</name>
</gene>
<dbReference type="EMBL" id="BLAH01000086">
    <property type="protein sequence ID" value="GES37911.1"/>
    <property type="molecule type" value="Genomic_DNA"/>
</dbReference>
<protein>
    <submittedName>
        <fullName evidence="2">Uncharacterized protein</fullName>
    </submittedName>
</protein>
<sequence>MVHPAAAGASFVPAHARTEGSSLDTTEVNMVLGSLAATLFTLLAGLGILL</sequence>
<keyword evidence="1" id="KW-1133">Transmembrane helix</keyword>
<keyword evidence="3" id="KW-1185">Reference proteome</keyword>
<accession>A0ABQ0YMX8</accession>